<comment type="caution">
    <text evidence="1">The sequence shown here is derived from an EMBL/GenBank/DDBJ whole genome shotgun (WGS) entry which is preliminary data.</text>
</comment>
<reference evidence="1 2" key="1">
    <citation type="submission" date="2019-12" db="EMBL/GenBank/DDBJ databases">
        <title>Draft genome sequence of the ascomycete Xylaria multiplex DSM 110363.</title>
        <authorList>
            <person name="Buettner E."/>
            <person name="Kellner H."/>
        </authorList>
    </citation>
    <scope>NUCLEOTIDE SEQUENCE [LARGE SCALE GENOMIC DNA]</scope>
    <source>
        <strain evidence="1 2">DSM 110363</strain>
    </source>
</reference>
<sequence>MESPPRQRRTFPSGNVHEILDARVEKVIVIRRAIVAELHAISDRVRRLGVDIRRLGYPRRCGRAVPRALAATEAQLRSTDFEGVSAISGEDMLRVFVGAVDFAREACGVLDLCESAIRRVEVDSRRRGEWFGEICRTLDAFPGVKG</sequence>
<dbReference type="InParanoid" id="A0A7C8J357"/>
<organism evidence="1 2">
    <name type="scientific">Xylaria multiplex</name>
    <dbReference type="NCBI Taxonomy" id="323545"/>
    <lineage>
        <taxon>Eukaryota</taxon>
        <taxon>Fungi</taxon>
        <taxon>Dikarya</taxon>
        <taxon>Ascomycota</taxon>
        <taxon>Pezizomycotina</taxon>
        <taxon>Sordariomycetes</taxon>
        <taxon>Xylariomycetidae</taxon>
        <taxon>Xylariales</taxon>
        <taxon>Xylariaceae</taxon>
        <taxon>Xylaria</taxon>
    </lineage>
</organism>
<gene>
    <name evidence="1" type="ORF">GQX73_g1004</name>
</gene>
<dbReference type="EMBL" id="WUBL01000005">
    <property type="protein sequence ID" value="KAF2972702.1"/>
    <property type="molecule type" value="Genomic_DNA"/>
</dbReference>
<keyword evidence="2" id="KW-1185">Reference proteome</keyword>
<accession>A0A7C8J357</accession>
<evidence type="ECO:0000313" key="1">
    <source>
        <dbReference type="EMBL" id="KAF2972702.1"/>
    </source>
</evidence>
<evidence type="ECO:0000313" key="2">
    <source>
        <dbReference type="Proteomes" id="UP000481858"/>
    </source>
</evidence>
<proteinExistence type="predicted"/>
<name>A0A7C8J357_9PEZI</name>
<dbReference type="Proteomes" id="UP000481858">
    <property type="component" value="Unassembled WGS sequence"/>
</dbReference>
<dbReference type="OrthoDB" id="4777704at2759"/>
<dbReference type="AlphaFoldDB" id="A0A7C8J357"/>
<protein>
    <submittedName>
        <fullName evidence="1">Uncharacterized protein</fullName>
    </submittedName>
</protein>